<gene>
    <name evidence="1" type="ORF">LNINA_LOCUS8035</name>
</gene>
<dbReference type="EMBL" id="CAVLEF010000010">
    <property type="protein sequence ID" value="CAK1548670.1"/>
    <property type="molecule type" value="Genomic_DNA"/>
</dbReference>
<name>A0AAV1JIA4_9NEOP</name>
<sequence length="93" mass="10645">MFSILEADEAVNVQASLGRWKVVQWRSKHRAGRSIPRRHHVNVQSLRNAYTLVVQDIEMLTIASVLFVLHFAAAEIRKYCVTWAIGKSDRLKG</sequence>
<proteinExistence type="predicted"/>
<keyword evidence="2" id="KW-1185">Reference proteome</keyword>
<dbReference type="Proteomes" id="UP001497472">
    <property type="component" value="Unassembled WGS sequence"/>
</dbReference>
<protein>
    <submittedName>
        <fullName evidence="1">Uncharacterized protein</fullName>
    </submittedName>
</protein>
<reference evidence="1 2" key="1">
    <citation type="submission" date="2023-11" db="EMBL/GenBank/DDBJ databases">
        <authorList>
            <person name="Okamura Y."/>
        </authorList>
    </citation>
    <scope>NUCLEOTIDE SEQUENCE [LARGE SCALE GENOMIC DNA]</scope>
</reference>
<comment type="caution">
    <text evidence="1">The sequence shown here is derived from an EMBL/GenBank/DDBJ whole genome shotgun (WGS) entry which is preliminary data.</text>
</comment>
<organism evidence="1 2">
    <name type="scientific">Leptosia nina</name>
    <dbReference type="NCBI Taxonomy" id="320188"/>
    <lineage>
        <taxon>Eukaryota</taxon>
        <taxon>Metazoa</taxon>
        <taxon>Ecdysozoa</taxon>
        <taxon>Arthropoda</taxon>
        <taxon>Hexapoda</taxon>
        <taxon>Insecta</taxon>
        <taxon>Pterygota</taxon>
        <taxon>Neoptera</taxon>
        <taxon>Endopterygota</taxon>
        <taxon>Lepidoptera</taxon>
        <taxon>Glossata</taxon>
        <taxon>Ditrysia</taxon>
        <taxon>Papilionoidea</taxon>
        <taxon>Pieridae</taxon>
        <taxon>Pierinae</taxon>
        <taxon>Leptosia</taxon>
    </lineage>
</organism>
<accession>A0AAV1JIA4</accession>
<dbReference type="AlphaFoldDB" id="A0AAV1JIA4"/>
<evidence type="ECO:0000313" key="1">
    <source>
        <dbReference type="EMBL" id="CAK1548670.1"/>
    </source>
</evidence>
<evidence type="ECO:0000313" key="2">
    <source>
        <dbReference type="Proteomes" id="UP001497472"/>
    </source>
</evidence>